<protein>
    <recommendedName>
        <fullName evidence="1">ATP-grasp domain-containing protein</fullName>
    </recommendedName>
</protein>
<name>A0A5C5VGR7_9BACT</name>
<keyword evidence="3" id="KW-1185">Reference proteome</keyword>
<evidence type="ECO:0000313" key="3">
    <source>
        <dbReference type="Proteomes" id="UP000316714"/>
    </source>
</evidence>
<dbReference type="OrthoDB" id="654524at2"/>
<evidence type="ECO:0000259" key="1">
    <source>
        <dbReference type="Pfam" id="PF18299"/>
    </source>
</evidence>
<dbReference type="Proteomes" id="UP000316714">
    <property type="component" value="Unassembled WGS sequence"/>
</dbReference>
<organism evidence="2 3">
    <name type="scientific">Posidoniimonas corsicana</name>
    <dbReference type="NCBI Taxonomy" id="1938618"/>
    <lineage>
        <taxon>Bacteria</taxon>
        <taxon>Pseudomonadati</taxon>
        <taxon>Planctomycetota</taxon>
        <taxon>Planctomycetia</taxon>
        <taxon>Pirellulales</taxon>
        <taxon>Lacipirellulaceae</taxon>
        <taxon>Posidoniimonas</taxon>
    </lineage>
</organism>
<dbReference type="Pfam" id="PF18299">
    <property type="entry name" value="R2K_2"/>
    <property type="match status" value="1"/>
</dbReference>
<evidence type="ECO:0000313" key="2">
    <source>
        <dbReference type="EMBL" id="TWT37854.1"/>
    </source>
</evidence>
<reference evidence="2 3" key="1">
    <citation type="submission" date="2019-02" db="EMBL/GenBank/DDBJ databases">
        <title>Deep-cultivation of Planctomycetes and their phenomic and genomic characterization uncovers novel biology.</title>
        <authorList>
            <person name="Wiegand S."/>
            <person name="Jogler M."/>
            <person name="Boedeker C."/>
            <person name="Pinto D."/>
            <person name="Vollmers J."/>
            <person name="Rivas-Marin E."/>
            <person name="Kohn T."/>
            <person name="Peeters S.H."/>
            <person name="Heuer A."/>
            <person name="Rast P."/>
            <person name="Oberbeckmann S."/>
            <person name="Bunk B."/>
            <person name="Jeske O."/>
            <person name="Meyerdierks A."/>
            <person name="Storesund J.E."/>
            <person name="Kallscheuer N."/>
            <person name="Luecker S."/>
            <person name="Lage O.M."/>
            <person name="Pohl T."/>
            <person name="Merkel B.J."/>
            <person name="Hornburger P."/>
            <person name="Mueller R.-W."/>
            <person name="Bruemmer F."/>
            <person name="Labrenz M."/>
            <person name="Spormann A.M."/>
            <person name="Op Den Camp H."/>
            <person name="Overmann J."/>
            <person name="Amann R."/>
            <person name="Jetten M.S.M."/>
            <person name="Mascher T."/>
            <person name="Medema M.H."/>
            <person name="Devos D.P."/>
            <person name="Kaster A.-K."/>
            <person name="Ovreas L."/>
            <person name="Rohde M."/>
            <person name="Galperin M.Y."/>
            <person name="Jogler C."/>
        </authorList>
    </citation>
    <scope>NUCLEOTIDE SEQUENCE [LARGE SCALE GENOMIC DNA]</scope>
    <source>
        <strain evidence="2 3">KOR34</strain>
    </source>
</reference>
<dbReference type="EMBL" id="SIHJ01000001">
    <property type="protein sequence ID" value="TWT37854.1"/>
    <property type="molecule type" value="Genomic_DNA"/>
</dbReference>
<dbReference type="RefSeq" id="WP_146565159.1">
    <property type="nucleotide sequence ID" value="NZ_SIHJ01000001.1"/>
</dbReference>
<gene>
    <name evidence="2" type="ORF">KOR34_28190</name>
</gene>
<accession>A0A5C5VGR7</accession>
<comment type="caution">
    <text evidence="2">The sequence shown here is derived from an EMBL/GenBank/DDBJ whole genome shotgun (WGS) entry which is preliminary data.</text>
</comment>
<proteinExistence type="predicted"/>
<feature type="domain" description="ATP-grasp" evidence="1">
    <location>
        <begin position="85"/>
        <end position="239"/>
    </location>
</feature>
<dbReference type="AlphaFoldDB" id="A0A5C5VGR7"/>
<dbReference type="InterPro" id="IPR041261">
    <property type="entry name" value="R2K_2"/>
</dbReference>
<sequence>MTNNRTTTLLISWRNTEDNQLIWRAAIERAWSVERVRGIRVPEVEADRILVYIESLFAPAMASQIGIKLVELTDDWLPRLPEEYRLRDIELTTLEQVSVADLPKFLKPPNEKSFPAKVYDSVDTLLADYEPTTSVLAASPVEWAAEFRCFCLDGEVRTPSPYLRHGELSKLDGFSANGDELLNARTFAESVLNDDRVKTPSAIVLDVGTIVGSGWAVVEANAAWGSGIYGCDPDEVLNVVEKATVRCDERPND</sequence>